<evidence type="ECO:0000256" key="10">
    <source>
        <dbReference type="PROSITE-ProRule" id="PRU10141"/>
    </source>
</evidence>
<feature type="transmembrane region" description="Helical" evidence="12">
    <location>
        <begin position="407"/>
        <end position="430"/>
    </location>
</feature>
<keyword evidence="7 10" id="KW-0067">ATP-binding</keyword>
<dbReference type="AlphaFoldDB" id="A0A0N4U3C7"/>
<evidence type="ECO:0000256" key="7">
    <source>
        <dbReference type="ARBA" id="ARBA00022840"/>
    </source>
</evidence>
<comment type="catalytic activity">
    <reaction evidence="8">
        <text>L-threonyl-[protein] + ATP = O-phospho-L-threonyl-[protein] + ADP + H(+)</text>
        <dbReference type="Rhea" id="RHEA:46608"/>
        <dbReference type="Rhea" id="RHEA-COMP:11060"/>
        <dbReference type="Rhea" id="RHEA-COMP:11605"/>
        <dbReference type="ChEBI" id="CHEBI:15378"/>
        <dbReference type="ChEBI" id="CHEBI:30013"/>
        <dbReference type="ChEBI" id="CHEBI:30616"/>
        <dbReference type="ChEBI" id="CHEBI:61977"/>
        <dbReference type="ChEBI" id="CHEBI:456216"/>
        <dbReference type="EC" id="2.7.11.1"/>
    </reaction>
</comment>
<evidence type="ECO:0000256" key="5">
    <source>
        <dbReference type="ARBA" id="ARBA00022741"/>
    </source>
</evidence>
<reference evidence="14 16" key="2">
    <citation type="submission" date="2018-11" db="EMBL/GenBank/DDBJ databases">
        <authorList>
            <consortium name="Pathogen Informatics"/>
        </authorList>
    </citation>
    <scope>NUCLEOTIDE SEQUENCE [LARGE SCALE GENOMIC DNA]</scope>
</reference>
<dbReference type="EC" id="2.7.11.1" evidence="2"/>
<accession>A0A0N4U3C7</accession>
<evidence type="ECO:0000313" key="15">
    <source>
        <dbReference type="Proteomes" id="UP000038040"/>
    </source>
</evidence>
<evidence type="ECO:0000256" key="11">
    <source>
        <dbReference type="RuleBase" id="RU000304"/>
    </source>
</evidence>
<evidence type="ECO:0000256" key="8">
    <source>
        <dbReference type="ARBA" id="ARBA00047899"/>
    </source>
</evidence>
<evidence type="ECO:0000256" key="6">
    <source>
        <dbReference type="ARBA" id="ARBA00022777"/>
    </source>
</evidence>
<dbReference type="Gene3D" id="1.10.510.10">
    <property type="entry name" value="Transferase(Phosphotransferase) domain 1"/>
    <property type="match status" value="1"/>
</dbReference>
<sequence>MFKKIEQKCRPMNRAPSAPILHAESSSHSMTLYEKHLFLLATDHVIRKEVALGKRIGLYTIGKELGTGNFSKVKLGVHVLAKETVAIKIIEKWKIDQRARQLFAQEINIMEKLDHPNIIRLFECIETFSRTFLILEYAGGGELHEYILKKRKLSDDEAKSLFSQIVSAISYMHSLNFVHRDIKAENIIFSRPDVLKLIDFGFSCGCPDDTMLSTSCGSPPYAAPELFRDKNYSGPMVDIWALGILLYFMLTGEMPFKGDTFNDLKLNILAGHYTFPEDVNNYARYLISAMLEMDYQKRININEITKMYWLKDNKISISYMCYNSAIGSRKSTENKIIREIFETLRYYGIDEKMIEENRTKDLRNSITGLYRITLHQALIKEYNQKLKVIIFILVGINELIRKIKYDYFLISKKILILNSIGFFLSINLFLPRMSKIQDISIT</sequence>
<dbReference type="FunFam" id="1.10.510.10:FF:000571">
    <property type="entry name" value="Maternal embryonic leucine zipper kinase"/>
    <property type="match status" value="1"/>
</dbReference>
<dbReference type="GO" id="GO:0005737">
    <property type="term" value="C:cytoplasm"/>
    <property type="evidence" value="ECO:0007669"/>
    <property type="project" value="TreeGrafter"/>
</dbReference>
<dbReference type="Pfam" id="PF00069">
    <property type="entry name" value="Pkinase"/>
    <property type="match status" value="1"/>
</dbReference>
<dbReference type="SUPFAM" id="SSF56112">
    <property type="entry name" value="Protein kinase-like (PK-like)"/>
    <property type="match status" value="1"/>
</dbReference>
<keyword evidence="3 11" id="KW-0723">Serine/threonine-protein kinase</keyword>
<evidence type="ECO:0000256" key="2">
    <source>
        <dbReference type="ARBA" id="ARBA00012513"/>
    </source>
</evidence>
<dbReference type="PROSITE" id="PS00108">
    <property type="entry name" value="PROTEIN_KINASE_ST"/>
    <property type="match status" value="1"/>
</dbReference>
<dbReference type="STRING" id="318479.A0A0N4U3C7"/>
<keyword evidence="4" id="KW-0808">Transferase</keyword>
<dbReference type="OrthoDB" id="193931at2759"/>
<gene>
    <name evidence="14" type="ORF">DME_LOCUS5586</name>
</gene>
<protein>
    <recommendedName>
        <fullName evidence="2">non-specific serine/threonine protein kinase</fullName>
        <ecNumber evidence="2">2.7.11.1</ecNumber>
    </recommendedName>
</protein>
<dbReference type="Proteomes" id="UP000274756">
    <property type="component" value="Unassembled WGS sequence"/>
</dbReference>
<comment type="similarity">
    <text evidence="11">Belongs to the protein kinase superfamily.</text>
</comment>
<dbReference type="GO" id="GO:0000226">
    <property type="term" value="P:microtubule cytoskeleton organization"/>
    <property type="evidence" value="ECO:0007669"/>
    <property type="project" value="TreeGrafter"/>
</dbReference>
<dbReference type="PANTHER" id="PTHR24346">
    <property type="entry name" value="MAP/MICROTUBULE AFFINITY-REGULATING KINASE"/>
    <property type="match status" value="1"/>
</dbReference>
<keyword evidence="12" id="KW-0472">Membrane</keyword>
<keyword evidence="16" id="KW-1185">Reference proteome</keyword>
<keyword evidence="6" id="KW-0418">Kinase</keyword>
<evidence type="ECO:0000256" key="3">
    <source>
        <dbReference type="ARBA" id="ARBA00022527"/>
    </source>
</evidence>
<dbReference type="FunFam" id="3.30.200.20:FF:000003">
    <property type="entry name" value="Non-specific serine/threonine protein kinase"/>
    <property type="match status" value="1"/>
</dbReference>
<feature type="binding site" evidence="10">
    <location>
        <position position="88"/>
    </location>
    <ligand>
        <name>ATP</name>
        <dbReference type="ChEBI" id="CHEBI:30616"/>
    </ligand>
</feature>
<dbReference type="InterPro" id="IPR017441">
    <property type="entry name" value="Protein_kinase_ATP_BS"/>
</dbReference>
<keyword evidence="12" id="KW-1133">Transmembrane helix</keyword>
<evidence type="ECO:0000256" key="1">
    <source>
        <dbReference type="ARBA" id="ARBA00001946"/>
    </source>
</evidence>
<feature type="domain" description="Protein kinase" evidence="13">
    <location>
        <begin position="59"/>
        <end position="310"/>
    </location>
</feature>
<dbReference type="InterPro" id="IPR011009">
    <property type="entry name" value="Kinase-like_dom_sf"/>
</dbReference>
<evidence type="ECO:0000256" key="9">
    <source>
        <dbReference type="ARBA" id="ARBA00048679"/>
    </source>
</evidence>
<evidence type="ECO:0000313" key="17">
    <source>
        <dbReference type="WBParaSite" id="DME_0000122601-mRNA-1"/>
    </source>
</evidence>
<dbReference type="EMBL" id="UYYG01001152">
    <property type="protein sequence ID" value="VDN55613.1"/>
    <property type="molecule type" value="Genomic_DNA"/>
</dbReference>
<evidence type="ECO:0000259" key="13">
    <source>
        <dbReference type="PROSITE" id="PS50011"/>
    </source>
</evidence>
<name>A0A0N4U3C7_DRAME</name>
<dbReference type="GO" id="GO:0035556">
    <property type="term" value="P:intracellular signal transduction"/>
    <property type="evidence" value="ECO:0007669"/>
    <property type="project" value="TreeGrafter"/>
</dbReference>
<evidence type="ECO:0000256" key="4">
    <source>
        <dbReference type="ARBA" id="ARBA00022679"/>
    </source>
</evidence>
<proteinExistence type="inferred from homology"/>
<evidence type="ECO:0000313" key="14">
    <source>
        <dbReference type="EMBL" id="VDN55613.1"/>
    </source>
</evidence>
<dbReference type="GO" id="GO:0005524">
    <property type="term" value="F:ATP binding"/>
    <property type="evidence" value="ECO:0007669"/>
    <property type="project" value="UniProtKB-UniRule"/>
</dbReference>
<dbReference type="Proteomes" id="UP000038040">
    <property type="component" value="Unplaced"/>
</dbReference>
<dbReference type="PROSITE" id="PS50011">
    <property type="entry name" value="PROTEIN_KINASE_DOM"/>
    <property type="match status" value="1"/>
</dbReference>
<keyword evidence="12" id="KW-0812">Transmembrane</keyword>
<keyword evidence="5 10" id="KW-0547">Nucleotide-binding</keyword>
<dbReference type="InterPro" id="IPR008271">
    <property type="entry name" value="Ser/Thr_kinase_AS"/>
</dbReference>
<organism evidence="15 17">
    <name type="scientific">Dracunculus medinensis</name>
    <name type="common">Guinea worm</name>
    <dbReference type="NCBI Taxonomy" id="318479"/>
    <lineage>
        <taxon>Eukaryota</taxon>
        <taxon>Metazoa</taxon>
        <taxon>Ecdysozoa</taxon>
        <taxon>Nematoda</taxon>
        <taxon>Chromadorea</taxon>
        <taxon>Rhabditida</taxon>
        <taxon>Spirurina</taxon>
        <taxon>Dracunculoidea</taxon>
        <taxon>Dracunculidae</taxon>
        <taxon>Dracunculus</taxon>
    </lineage>
</organism>
<dbReference type="WBParaSite" id="DME_0000122601-mRNA-1">
    <property type="protein sequence ID" value="DME_0000122601-mRNA-1"/>
    <property type="gene ID" value="DME_0000122601"/>
</dbReference>
<comment type="cofactor">
    <cofactor evidence="1">
        <name>Mg(2+)</name>
        <dbReference type="ChEBI" id="CHEBI:18420"/>
    </cofactor>
</comment>
<dbReference type="SMART" id="SM00220">
    <property type="entry name" value="S_TKc"/>
    <property type="match status" value="1"/>
</dbReference>
<reference evidence="17" key="1">
    <citation type="submission" date="2017-02" db="UniProtKB">
        <authorList>
            <consortium name="WormBaseParasite"/>
        </authorList>
    </citation>
    <scope>IDENTIFICATION</scope>
</reference>
<dbReference type="InterPro" id="IPR000719">
    <property type="entry name" value="Prot_kinase_dom"/>
</dbReference>
<evidence type="ECO:0000256" key="12">
    <source>
        <dbReference type="SAM" id="Phobius"/>
    </source>
</evidence>
<comment type="catalytic activity">
    <reaction evidence="9">
        <text>L-seryl-[protein] + ATP = O-phospho-L-seryl-[protein] + ADP + H(+)</text>
        <dbReference type="Rhea" id="RHEA:17989"/>
        <dbReference type="Rhea" id="RHEA-COMP:9863"/>
        <dbReference type="Rhea" id="RHEA-COMP:11604"/>
        <dbReference type="ChEBI" id="CHEBI:15378"/>
        <dbReference type="ChEBI" id="CHEBI:29999"/>
        <dbReference type="ChEBI" id="CHEBI:30616"/>
        <dbReference type="ChEBI" id="CHEBI:83421"/>
        <dbReference type="ChEBI" id="CHEBI:456216"/>
        <dbReference type="EC" id="2.7.11.1"/>
    </reaction>
</comment>
<evidence type="ECO:0000313" key="16">
    <source>
        <dbReference type="Proteomes" id="UP000274756"/>
    </source>
</evidence>
<dbReference type="PROSITE" id="PS00107">
    <property type="entry name" value="PROTEIN_KINASE_ATP"/>
    <property type="match status" value="1"/>
</dbReference>
<dbReference type="PANTHER" id="PTHR24346:SF49">
    <property type="entry name" value="NIM1 SERINE_THREONINE PROTEIN KINASE"/>
    <property type="match status" value="1"/>
</dbReference>
<dbReference type="GO" id="GO:0050321">
    <property type="term" value="F:tau-protein kinase activity"/>
    <property type="evidence" value="ECO:0007669"/>
    <property type="project" value="TreeGrafter"/>
</dbReference>